<evidence type="ECO:0000313" key="2">
    <source>
        <dbReference type="EMBL" id="KAK9809410.1"/>
    </source>
</evidence>
<keyword evidence="1" id="KW-0472">Membrane</keyword>
<dbReference type="Proteomes" id="UP001465755">
    <property type="component" value="Unassembled WGS sequence"/>
</dbReference>
<keyword evidence="3" id="KW-1185">Reference proteome</keyword>
<accession>A0AAW1PHY8</accession>
<organism evidence="2 3">
    <name type="scientific">Symbiochloris irregularis</name>
    <dbReference type="NCBI Taxonomy" id="706552"/>
    <lineage>
        <taxon>Eukaryota</taxon>
        <taxon>Viridiplantae</taxon>
        <taxon>Chlorophyta</taxon>
        <taxon>core chlorophytes</taxon>
        <taxon>Trebouxiophyceae</taxon>
        <taxon>Trebouxiales</taxon>
        <taxon>Trebouxiaceae</taxon>
        <taxon>Symbiochloris</taxon>
    </lineage>
</organism>
<proteinExistence type="predicted"/>
<dbReference type="AlphaFoldDB" id="A0AAW1PHY8"/>
<keyword evidence="1" id="KW-1133">Transmembrane helix</keyword>
<dbReference type="EMBL" id="JALJOQ010000020">
    <property type="protein sequence ID" value="KAK9809410.1"/>
    <property type="molecule type" value="Genomic_DNA"/>
</dbReference>
<sequence length="227" mass="24021">MMNRFRGNRQQGSTQQGGKFGTGKALSLLAALVLPLWIFAGGAWIVQVVGLALCQRAQQNGAHFLQFDWFVTAATVAVLLLVPISLITRRSSLGILALLTVVTVLEILRTNVWNDARLARGDVNGIARTQIDSVINPGLNASTKRVQTVFAGYLITSVFNLCLLLGLGSLPAPSAQDARQVENHARVAADEHKAGNGYNSNYNANNGGLANQTGANNGVAHNGAGHV</sequence>
<reference evidence="2 3" key="1">
    <citation type="journal article" date="2024" name="Nat. Commun.">
        <title>Phylogenomics reveals the evolutionary origins of lichenization in chlorophyte algae.</title>
        <authorList>
            <person name="Puginier C."/>
            <person name="Libourel C."/>
            <person name="Otte J."/>
            <person name="Skaloud P."/>
            <person name="Haon M."/>
            <person name="Grisel S."/>
            <person name="Petersen M."/>
            <person name="Berrin J.G."/>
            <person name="Delaux P.M."/>
            <person name="Dal Grande F."/>
            <person name="Keller J."/>
        </authorList>
    </citation>
    <scope>NUCLEOTIDE SEQUENCE [LARGE SCALE GENOMIC DNA]</scope>
    <source>
        <strain evidence="2 3">SAG 2036</strain>
    </source>
</reference>
<keyword evidence="1" id="KW-0812">Transmembrane</keyword>
<feature type="transmembrane region" description="Helical" evidence="1">
    <location>
        <begin position="150"/>
        <end position="170"/>
    </location>
</feature>
<feature type="transmembrane region" description="Helical" evidence="1">
    <location>
        <begin position="66"/>
        <end position="86"/>
    </location>
</feature>
<feature type="transmembrane region" description="Helical" evidence="1">
    <location>
        <begin position="25"/>
        <end position="46"/>
    </location>
</feature>
<evidence type="ECO:0008006" key="4">
    <source>
        <dbReference type="Google" id="ProtNLM"/>
    </source>
</evidence>
<protein>
    <recommendedName>
        <fullName evidence="4">DUF4149 domain-containing protein</fullName>
    </recommendedName>
</protein>
<evidence type="ECO:0000313" key="3">
    <source>
        <dbReference type="Proteomes" id="UP001465755"/>
    </source>
</evidence>
<comment type="caution">
    <text evidence="2">The sequence shown here is derived from an EMBL/GenBank/DDBJ whole genome shotgun (WGS) entry which is preliminary data.</text>
</comment>
<gene>
    <name evidence="2" type="ORF">WJX73_003270</name>
</gene>
<name>A0AAW1PHY8_9CHLO</name>
<feature type="transmembrane region" description="Helical" evidence="1">
    <location>
        <begin position="93"/>
        <end position="112"/>
    </location>
</feature>
<evidence type="ECO:0000256" key="1">
    <source>
        <dbReference type="SAM" id="Phobius"/>
    </source>
</evidence>